<organism evidence="4 5">
    <name type="scientific">Hoeflea algicola</name>
    <dbReference type="NCBI Taxonomy" id="2983763"/>
    <lineage>
        <taxon>Bacteria</taxon>
        <taxon>Pseudomonadati</taxon>
        <taxon>Pseudomonadota</taxon>
        <taxon>Alphaproteobacteria</taxon>
        <taxon>Hyphomicrobiales</taxon>
        <taxon>Rhizobiaceae</taxon>
        <taxon>Hoeflea</taxon>
    </lineage>
</organism>
<dbReference type="InterPro" id="IPR033788">
    <property type="entry name" value="VbhA-like"/>
</dbReference>
<evidence type="ECO:0000256" key="2">
    <source>
        <dbReference type="SAM" id="SignalP"/>
    </source>
</evidence>
<keyword evidence="2" id="KW-0732">Signal</keyword>
<feature type="chain" id="PRO_5046664083" evidence="2">
    <location>
        <begin position="26"/>
        <end position="122"/>
    </location>
</feature>
<feature type="domain" description="SHOCT" evidence="3">
    <location>
        <begin position="95"/>
        <end position="118"/>
    </location>
</feature>
<dbReference type="CDD" id="cd11586">
    <property type="entry name" value="VbhA_like"/>
    <property type="match status" value="1"/>
</dbReference>
<evidence type="ECO:0000313" key="5">
    <source>
        <dbReference type="Proteomes" id="UP001073227"/>
    </source>
</evidence>
<evidence type="ECO:0000259" key="3">
    <source>
        <dbReference type="Pfam" id="PF09851"/>
    </source>
</evidence>
<feature type="transmembrane region" description="Helical" evidence="1">
    <location>
        <begin position="49"/>
        <end position="77"/>
    </location>
</feature>
<keyword evidence="1" id="KW-0472">Membrane</keyword>
<keyword evidence="1" id="KW-1133">Transmembrane helix</keyword>
<reference evidence="4" key="1">
    <citation type="submission" date="2022-10" db="EMBL/GenBank/DDBJ databases">
        <title>Hoeflea sp. G2-23, isolated from marine algae.</title>
        <authorList>
            <person name="Kristyanto S."/>
            <person name="Kim J.M."/>
            <person name="Jeon C.O."/>
        </authorList>
    </citation>
    <scope>NUCLEOTIDE SEQUENCE</scope>
    <source>
        <strain evidence="4">G2-23</strain>
    </source>
</reference>
<dbReference type="EMBL" id="JAOVZR010000001">
    <property type="protein sequence ID" value="MCY0147922.1"/>
    <property type="molecule type" value="Genomic_DNA"/>
</dbReference>
<protein>
    <submittedName>
        <fullName evidence="4">SHOCT domain-containing protein</fullName>
    </submittedName>
</protein>
<keyword evidence="5" id="KW-1185">Reference proteome</keyword>
<dbReference type="InterPro" id="IPR018649">
    <property type="entry name" value="SHOCT"/>
</dbReference>
<dbReference type="RefSeq" id="WP_267653515.1">
    <property type="nucleotide sequence ID" value="NZ_JAOVZR010000001.1"/>
</dbReference>
<evidence type="ECO:0000256" key="1">
    <source>
        <dbReference type="SAM" id="Phobius"/>
    </source>
</evidence>
<evidence type="ECO:0000313" key="4">
    <source>
        <dbReference type="EMBL" id="MCY0147922.1"/>
    </source>
</evidence>
<comment type="caution">
    <text evidence="4">The sequence shown here is derived from an EMBL/GenBank/DDBJ whole genome shotgun (WGS) entry which is preliminary data.</text>
</comment>
<proteinExistence type="predicted"/>
<gene>
    <name evidence="4" type="ORF">OEG84_09415</name>
</gene>
<name>A0ABT3Z811_9HYPH</name>
<accession>A0ABT3Z811</accession>
<dbReference type="Pfam" id="PF09851">
    <property type="entry name" value="SHOCT"/>
    <property type="match status" value="1"/>
</dbReference>
<feature type="signal peptide" evidence="2">
    <location>
        <begin position="1"/>
        <end position="25"/>
    </location>
</feature>
<keyword evidence="1" id="KW-0812">Transmembrane</keyword>
<dbReference type="Proteomes" id="UP001073227">
    <property type="component" value="Unassembled WGS sequence"/>
</dbReference>
<sequence>MTRNLFSHLIISTAWVPLSATTALAQTGEIPGGNVPYQYGHGMMWGAGQWGGFGMVLGPIFMILVLVGIVAAVIYVMRHMGSGFVTSAGQPSSRAHDILKERYARGEIDSKEFDERRKMLSD</sequence>